<protein>
    <submittedName>
        <fullName evidence="5">AraC family transcriptional regulator</fullName>
    </submittedName>
</protein>
<dbReference type="Proteomes" id="UP000297649">
    <property type="component" value="Unassembled WGS sequence"/>
</dbReference>
<evidence type="ECO:0000256" key="2">
    <source>
        <dbReference type="ARBA" id="ARBA00023125"/>
    </source>
</evidence>
<feature type="domain" description="HTH araC/xylS-type" evidence="4">
    <location>
        <begin position="160"/>
        <end position="267"/>
    </location>
</feature>
<dbReference type="InterPro" id="IPR050204">
    <property type="entry name" value="AraC_XylS_family_regulators"/>
</dbReference>
<accession>A0A6H3NXU0</accession>
<dbReference type="PANTHER" id="PTHR46796:SF13">
    <property type="entry name" value="HTH-TYPE TRANSCRIPTIONAL ACTIVATOR RHAS"/>
    <property type="match status" value="1"/>
</dbReference>
<keyword evidence="2" id="KW-0238">DNA-binding</keyword>
<dbReference type="OrthoDB" id="323290at2"/>
<dbReference type="SUPFAM" id="SSF46689">
    <property type="entry name" value="Homeodomain-like"/>
    <property type="match status" value="2"/>
</dbReference>
<gene>
    <name evidence="5" type="ORF">EHR08_07795</name>
</gene>
<dbReference type="GO" id="GO:0043565">
    <property type="term" value="F:sequence-specific DNA binding"/>
    <property type="evidence" value="ECO:0007669"/>
    <property type="project" value="InterPro"/>
</dbReference>
<dbReference type="Gene3D" id="1.10.10.60">
    <property type="entry name" value="Homeodomain-like"/>
    <property type="match status" value="1"/>
</dbReference>
<evidence type="ECO:0000313" key="6">
    <source>
        <dbReference type="Proteomes" id="UP000297649"/>
    </source>
</evidence>
<dbReference type="Pfam" id="PF20240">
    <property type="entry name" value="DUF6597"/>
    <property type="match status" value="1"/>
</dbReference>
<dbReference type="GO" id="GO:0003700">
    <property type="term" value="F:DNA-binding transcription factor activity"/>
    <property type="evidence" value="ECO:0007669"/>
    <property type="project" value="InterPro"/>
</dbReference>
<organism evidence="5 6">
    <name type="scientific">Leptospira bandrabouensis</name>
    <dbReference type="NCBI Taxonomy" id="2484903"/>
    <lineage>
        <taxon>Bacteria</taxon>
        <taxon>Pseudomonadati</taxon>
        <taxon>Spirochaetota</taxon>
        <taxon>Spirochaetia</taxon>
        <taxon>Leptospirales</taxon>
        <taxon>Leptospiraceae</taxon>
        <taxon>Leptospira</taxon>
    </lineage>
</organism>
<dbReference type="InterPro" id="IPR046532">
    <property type="entry name" value="DUF6597"/>
</dbReference>
<dbReference type="EMBL" id="RQHU01000005">
    <property type="protein sequence ID" value="TGN16156.1"/>
    <property type="molecule type" value="Genomic_DNA"/>
</dbReference>
<evidence type="ECO:0000259" key="4">
    <source>
        <dbReference type="PROSITE" id="PS01124"/>
    </source>
</evidence>
<dbReference type="InterPro" id="IPR018060">
    <property type="entry name" value="HTH_AraC"/>
</dbReference>
<dbReference type="PANTHER" id="PTHR46796">
    <property type="entry name" value="HTH-TYPE TRANSCRIPTIONAL ACTIVATOR RHAS-RELATED"/>
    <property type="match status" value="1"/>
</dbReference>
<dbReference type="RefSeq" id="WP_135745779.1">
    <property type="nucleotide sequence ID" value="NZ_JAIZBL010000004.1"/>
</dbReference>
<sequence length="287" mass="33681">MEIYFIKPPSHLESSIKEFWIWKEVNVKELPWILPSYECEMVFHLGNPPLVETEDKQVIRLPGVHLVGPQTRRWRILSESNLSLIAIRFYVGGLYSLFSKRGDELQNQFSEMKMDSLLGVFSEIKEKILLSENNVSNLLLKDDISTFLTSFLETYPGKAREIPAYIRFALLELTRPNISIESLCKKLGISRKQLDRKFKEIVGMAPSEYRTVHRLLEMVRNPEHYRENNPNLKFTDLAQEYNYSDQSHFNHDFKKKSGTIPNEWFAEFEKMSHFYKGDSSDTGRMNK</sequence>
<dbReference type="AlphaFoldDB" id="A0A6H3NXU0"/>
<reference evidence="5" key="1">
    <citation type="journal article" date="2019" name="PLoS Negl. Trop. Dis.">
        <title>Revisiting the worldwide diversity of Leptospira species in the environment.</title>
        <authorList>
            <person name="Vincent A.T."/>
            <person name="Schiettekatte O."/>
            <person name="Bourhy P."/>
            <person name="Veyrier F.J."/>
            <person name="Picardeau M."/>
        </authorList>
    </citation>
    <scope>NUCLEOTIDE SEQUENCE [LARGE SCALE GENOMIC DNA]</scope>
    <source>
        <strain evidence="5">201601109</strain>
    </source>
</reference>
<evidence type="ECO:0000313" key="5">
    <source>
        <dbReference type="EMBL" id="TGN16156.1"/>
    </source>
</evidence>
<dbReference type="SMART" id="SM00342">
    <property type="entry name" value="HTH_ARAC"/>
    <property type="match status" value="1"/>
</dbReference>
<evidence type="ECO:0000256" key="1">
    <source>
        <dbReference type="ARBA" id="ARBA00023015"/>
    </source>
</evidence>
<name>A0A6H3NXU0_9LEPT</name>
<keyword evidence="1" id="KW-0805">Transcription regulation</keyword>
<dbReference type="InterPro" id="IPR009057">
    <property type="entry name" value="Homeodomain-like_sf"/>
</dbReference>
<dbReference type="PROSITE" id="PS01124">
    <property type="entry name" value="HTH_ARAC_FAMILY_2"/>
    <property type="match status" value="1"/>
</dbReference>
<dbReference type="Pfam" id="PF12833">
    <property type="entry name" value="HTH_18"/>
    <property type="match status" value="1"/>
</dbReference>
<proteinExistence type="predicted"/>
<keyword evidence="3" id="KW-0804">Transcription</keyword>
<evidence type="ECO:0000256" key="3">
    <source>
        <dbReference type="ARBA" id="ARBA00023163"/>
    </source>
</evidence>
<keyword evidence="6" id="KW-1185">Reference proteome</keyword>
<comment type="caution">
    <text evidence="5">The sequence shown here is derived from an EMBL/GenBank/DDBJ whole genome shotgun (WGS) entry which is preliminary data.</text>
</comment>